<dbReference type="GO" id="GO:0016491">
    <property type="term" value="F:oxidoreductase activity"/>
    <property type="evidence" value="ECO:0007669"/>
    <property type="project" value="UniProtKB-KW"/>
</dbReference>
<dbReference type="Proteomes" id="UP000000810">
    <property type="component" value="Chromosome"/>
</dbReference>
<evidence type="ECO:0000313" key="6">
    <source>
        <dbReference type="Proteomes" id="UP000009139"/>
    </source>
</evidence>
<reference evidence="3 5" key="4">
    <citation type="journal article" date="2003" name="Mol. Microbiol.">
        <title>An integrated analysis of the genome of the hyperthermophilic archaeon Pyrococcus abyssi.</title>
        <authorList>
            <person name="Cohen G."/>
            <person name="Barbe V."/>
            <person name="Flament D."/>
            <person name="Galperin M."/>
            <person name="Heilig R."/>
            <person name="Ripp R."/>
            <person name="Lecompte O."/>
            <person name="Prieur D."/>
            <person name="Poch O."/>
            <person name="Quellerou J."/>
            <person name="Thierry J.C."/>
            <person name="Van der Oost J."/>
            <person name="Weissenbach J."/>
            <person name="Zivanovic Y."/>
            <person name="Forterre P."/>
        </authorList>
    </citation>
    <scope>NUCLEOTIDE SEQUENCE [LARGE SCALE GENOMIC DNA]</scope>
    <source>
        <strain evidence="5">GE5 / Orsay</strain>
        <strain evidence="3">Orsay</strain>
    </source>
</reference>
<protein>
    <submittedName>
        <fullName evidence="4">Hydrogenase (Cytochrome-c3 hydrogenase delta chain)</fullName>
    </submittedName>
    <submittedName>
        <fullName evidence="3">Sulfhydrogenase II, delta chain</fullName>
    </submittedName>
</protein>
<dbReference type="InterPro" id="IPR053638">
    <property type="entry name" value="Hydrogenase_Small_Subunit-like"/>
</dbReference>
<dbReference type="eggNOG" id="arCOG02472">
    <property type="taxonomic scope" value="Archaea"/>
</dbReference>
<evidence type="ECO:0000259" key="2">
    <source>
        <dbReference type="Pfam" id="PF01058"/>
    </source>
</evidence>
<reference evidence="4 6" key="5">
    <citation type="journal article" date="2012" name="Curr. Microbiol.">
        <title>Re-annotation of two hyperthermophilic archaea Pyrococcus abyssi GE5 and Pyrococcus furiosus DSM 3638.</title>
        <authorList>
            <person name="Gao J."/>
            <person name="Wang J."/>
        </authorList>
    </citation>
    <scope>GENOME REANNOTATION</scope>
    <source>
        <strain evidence="4">GE5</strain>
        <strain evidence="6">GE5 / Orsay</strain>
    </source>
</reference>
<dbReference type="InterPro" id="IPR037024">
    <property type="entry name" value="NiFe_Hase_small_N_sf"/>
</dbReference>
<reference evidence="3" key="3">
    <citation type="journal article" date="2001" name="Genome Res.">
        <title>Genome evolution at the genus level: comparison of three complete genomes of hyperthermophilic archaea.</title>
        <authorList>
            <person name="Lecompte O."/>
            <person name="Ripp R."/>
            <person name="Puzos-Barbe V."/>
            <person name="Duprat S."/>
            <person name="Heilig R."/>
            <person name="Dietrich J."/>
            <person name="Thierry J.C."/>
            <person name="Poch O."/>
        </authorList>
    </citation>
    <scope>NUCLEOTIDE SEQUENCE</scope>
    <source>
        <strain evidence="3">Orsay</strain>
    </source>
</reference>
<keyword evidence="1" id="KW-0560">Oxidoreductase</keyword>
<dbReference type="InterPro" id="IPR051349">
    <property type="entry name" value="Hydrogenase_assoc-protein"/>
</dbReference>
<reference evidence="3" key="1">
    <citation type="submission" date="1999-07" db="EMBL/GenBank/DDBJ databases">
        <authorList>
            <person name="Genoscope"/>
        </authorList>
    </citation>
    <scope>NUCLEOTIDE SEQUENCE</scope>
    <source>
        <strain evidence="3">Orsay</strain>
    </source>
</reference>
<dbReference type="AlphaFoldDB" id="Q9V044"/>
<evidence type="ECO:0000256" key="1">
    <source>
        <dbReference type="ARBA" id="ARBA00023002"/>
    </source>
</evidence>
<gene>
    <name evidence="3" type="primary">hydD-2</name>
    <name evidence="3" type="ORF">PAB0640</name>
</gene>
<dbReference type="PANTHER" id="PTHR42845">
    <property type="entry name" value="COENZYME F420-REDUCING HYDROGENASE, GAMMA SUBUNIT"/>
    <property type="match status" value="1"/>
</dbReference>
<organism evidence="3 5">
    <name type="scientific">Pyrococcus abyssi (strain GE5 / Orsay)</name>
    <dbReference type="NCBI Taxonomy" id="272844"/>
    <lineage>
        <taxon>Archaea</taxon>
        <taxon>Methanobacteriati</taxon>
        <taxon>Methanobacteriota</taxon>
        <taxon>Thermococci</taxon>
        <taxon>Thermococcales</taxon>
        <taxon>Thermococcaceae</taxon>
        <taxon>Pyrococcus</taxon>
    </lineage>
</organism>
<dbReference type="HOGENOM" id="CLU_053270_0_0_2"/>
<sequence>MDKLKLGVFELTSCGGCALNILFLYERLFDILEFYDIAEFHMATSQRGREKLDVALVTGSVSTQRDLEVVKDARNRAEYLIALGTCATHGGVQGSIEGSVKEGLRKIYGDMKGPSKVLEPRAVVEHVPVDFAIPGCPYDKDEVFQVLMDIARGVEPVTKDYPVCLECKLNEYECVLLKRGVPCLGPVTLGGCNAKCPSIGLGCIGCRGLVPDPNIPGLVEVLKNIIPEEDIVRKLKTFVRW</sequence>
<dbReference type="Proteomes" id="UP000009139">
    <property type="component" value="Chromosome"/>
</dbReference>
<keyword evidence="5" id="KW-1185">Reference proteome</keyword>
<dbReference type="InterPro" id="IPR006137">
    <property type="entry name" value="NADH_UbQ_OxRdtase-like_20kDa"/>
</dbReference>
<dbReference type="PATRIC" id="fig|272844.11.peg.1005"/>
<dbReference type="PANTHER" id="PTHR42845:SF3">
    <property type="entry name" value="CYTOSOLIC NIFE-HYDROGENASE, DELTA SUBUNIT"/>
    <property type="match status" value="1"/>
</dbReference>
<dbReference type="NCBIfam" id="NF040831">
    <property type="entry name" value="sulfhyd_ShyD"/>
    <property type="match status" value="1"/>
</dbReference>
<dbReference type="Pfam" id="PF01058">
    <property type="entry name" value="Oxidored_q6"/>
    <property type="match status" value="1"/>
</dbReference>
<dbReference type="Gene3D" id="3.40.50.700">
    <property type="entry name" value="NADH:ubiquinone oxidoreductase-like, 20kDa subunit"/>
    <property type="match status" value="1"/>
</dbReference>
<evidence type="ECO:0000313" key="5">
    <source>
        <dbReference type="Proteomes" id="UP000000810"/>
    </source>
</evidence>
<evidence type="ECO:0000313" key="3">
    <source>
        <dbReference type="EMBL" id="CAB49862.1"/>
    </source>
</evidence>
<dbReference type="STRING" id="272844.PAB0640"/>
<feature type="domain" description="NADH:ubiquinone oxidoreductase-like 20kDa subunit" evidence="2">
    <location>
        <begin position="14"/>
        <end position="149"/>
    </location>
</feature>
<dbReference type="EMBL" id="AJ248286">
    <property type="protein sequence ID" value="CAB49862.1"/>
    <property type="molecule type" value="Genomic_DNA"/>
</dbReference>
<reference evidence="3" key="2">
    <citation type="journal article" date="2000" name="J. Mol. Biol.">
        <title>Archaeal homologs of eukaryotic methylation guide small nucleolar RNAs: lessons from the Pyrococcus genomes.</title>
        <authorList>
            <person name="Gaspin C."/>
            <person name="Cavaille J."/>
            <person name="Erauso G."/>
        </authorList>
    </citation>
    <scope>NUCLEOTIDE SEQUENCE</scope>
    <source>
        <strain evidence="3">Orsay</strain>
    </source>
</reference>
<evidence type="ECO:0000313" key="4">
    <source>
        <dbReference type="EMBL" id="CCE70359.1"/>
    </source>
</evidence>
<accession>Q9V044</accession>
<dbReference type="EMBL" id="HE613800">
    <property type="protein sequence ID" value="CCE70359.1"/>
    <property type="molecule type" value="Genomic_DNA"/>
</dbReference>
<dbReference type="KEGG" id="pab:PAB0640"/>
<proteinExistence type="predicted"/>
<name>Q9V044_PYRAB</name>
<dbReference type="GO" id="GO:0051536">
    <property type="term" value="F:iron-sulfur cluster binding"/>
    <property type="evidence" value="ECO:0007669"/>
    <property type="project" value="InterPro"/>
</dbReference>
<dbReference type="SUPFAM" id="SSF56770">
    <property type="entry name" value="HydA/Nqo6-like"/>
    <property type="match status" value="1"/>
</dbReference>
<dbReference type="PIR" id="A75070">
    <property type="entry name" value="A75070"/>
</dbReference>